<dbReference type="EMBL" id="GBRH01271975">
    <property type="protein sequence ID" value="JAD25920.1"/>
    <property type="molecule type" value="Transcribed_RNA"/>
</dbReference>
<dbReference type="GO" id="GO:0006508">
    <property type="term" value="P:proteolysis"/>
    <property type="evidence" value="ECO:0007669"/>
    <property type="project" value="UniProtKB-KW"/>
</dbReference>
<dbReference type="AlphaFoldDB" id="A0A0A8YKM0"/>
<keyword evidence="1" id="KW-0378">Hydrolase</keyword>
<dbReference type="GO" id="GO:0008233">
    <property type="term" value="F:peptidase activity"/>
    <property type="evidence" value="ECO:0007669"/>
    <property type="project" value="UniProtKB-KW"/>
</dbReference>
<accession>A0A0A8YKM0</accession>
<proteinExistence type="predicted"/>
<name>A0A0A8YKM0_ARUDO</name>
<sequence length="32" mass="3517">MQSITSNRPELGSLFINTPTPCTFPSLPILKL</sequence>
<reference evidence="1" key="1">
    <citation type="submission" date="2014-09" db="EMBL/GenBank/DDBJ databases">
        <authorList>
            <person name="Magalhaes I.L.F."/>
            <person name="Oliveira U."/>
            <person name="Santos F.R."/>
            <person name="Vidigal T.H.D.A."/>
            <person name="Brescovit A.D."/>
            <person name="Santos A.J."/>
        </authorList>
    </citation>
    <scope>NUCLEOTIDE SEQUENCE</scope>
    <source>
        <tissue evidence="1">Shoot tissue taken approximately 20 cm above the soil surface</tissue>
    </source>
</reference>
<keyword evidence="1" id="KW-0645">Protease</keyword>
<reference evidence="1" key="2">
    <citation type="journal article" date="2015" name="Data Brief">
        <title>Shoot transcriptome of the giant reed, Arundo donax.</title>
        <authorList>
            <person name="Barrero R.A."/>
            <person name="Guerrero F.D."/>
            <person name="Moolhuijzen P."/>
            <person name="Goolsby J.A."/>
            <person name="Tidwell J."/>
            <person name="Bellgard S.E."/>
            <person name="Bellgard M.I."/>
        </authorList>
    </citation>
    <scope>NUCLEOTIDE SEQUENCE</scope>
    <source>
        <tissue evidence="1">Shoot tissue taken approximately 20 cm above the soil surface</tissue>
    </source>
</reference>
<evidence type="ECO:0000313" key="1">
    <source>
        <dbReference type="EMBL" id="JAD25920.1"/>
    </source>
</evidence>
<organism evidence="1">
    <name type="scientific">Arundo donax</name>
    <name type="common">Giant reed</name>
    <name type="synonym">Donax arundinaceus</name>
    <dbReference type="NCBI Taxonomy" id="35708"/>
    <lineage>
        <taxon>Eukaryota</taxon>
        <taxon>Viridiplantae</taxon>
        <taxon>Streptophyta</taxon>
        <taxon>Embryophyta</taxon>
        <taxon>Tracheophyta</taxon>
        <taxon>Spermatophyta</taxon>
        <taxon>Magnoliopsida</taxon>
        <taxon>Liliopsida</taxon>
        <taxon>Poales</taxon>
        <taxon>Poaceae</taxon>
        <taxon>PACMAD clade</taxon>
        <taxon>Arundinoideae</taxon>
        <taxon>Arundineae</taxon>
        <taxon>Arundo</taxon>
    </lineage>
</organism>
<protein>
    <submittedName>
        <fullName evidence="1">Carboxyl-terminal-processing protease</fullName>
    </submittedName>
</protein>